<gene>
    <name evidence="1" type="ORF">SAMN04490243_1769</name>
</gene>
<protein>
    <submittedName>
        <fullName evidence="1">Uncharacterized protein</fullName>
    </submittedName>
</protein>
<proteinExistence type="predicted"/>
<evidence type="ECO:0000313" key="2">
    <source>
        <dbReference type="Proteomes" id="UP000199534"/>
    </source>
</evidence>
<evidence type="ECO:0000313" key="1">
    <source>
        <dbReference type="EMBL" id="SFR46082.1"/>
    </source>
</evidence>
<reference evidence="1 2" key="1">
    <citation type="submission" date="2016-10" db="EMBL/GenBank/DDBJ databases">
        <authorList>
            <person name="de Groot N.N."/>
        </authorList>
    </citation>
    <scope>NUCLEOTIDE SEQUENCE [LARGE SCALE GENOMIC DNA]</scope>
    <source>
        <strain evidence="1 2">DSM 21019</strain>
    </source>
</reference>
<organism evidence="1 2">
    <name type="scientific">Robiginitalea myxolifaciens</name>
    <dbReference type="NCBI Taxonomy" id="400055"/>
    <lineage>
        <taxon>Bacteria</taxon>
        <taxon>Pseudomonadati</taxon>
        <taxon>Bacteroidota</taxon>
        <taxon>Flavobacteriia</taxon>
        <taxon>Flavobacteriales</taxon>
        <taxon>Flavobacteriaceae</taxon>
        <taxon>Robiginitalea</taxon>
    </lineage>
</organism>
<keyword evidence="2" id="KW-1185">Reference proteome</keyword>
<name>A0A1I6GV63_9FLAO</name>
<accession>A0A1I6GV63</accession>
<dbReference type="Proteomes" id="UP000199534">
    <property type="component" value="Unassembled WGS sequence"/>
</dbReference>
<dbReference type="EMBL" id="FOYQ01000002">
    <property type="protein sequence ID" value="SFR46082.1"/>
    <property type="molecule type" value="Genomic_DNA"/>
</dbReference>
<sequence>MEKIYSEHASACEFRKVSKEKVDFLLAFSKSLSVVSFKNFRFEATLN</sequence>
<dbReference type="AlphaFoldDB" id="A0A1I6GV63"/>